<feature type="active site" description="Proton acceptor" evidence="3">
    <location>
        <position position="170"/>
    </location>
</feature>
<dbReference type="OMA" id="NLFNYKH"/>
<dbReference type="VEuPathDB" id="CryptoDB:Vbra_2259"/>
<dbReference type="PANTHER" id="PTHR11782:SF127">
    <property type="entry name" value="NTPASE, ISOFORM F"/>
    <property type="match status" value="1"/>
</dbReference>
<sequence>MWLHCSRFVCHCVVTLLFVCAICAQTAGAAAAAEESSDRYAIVIDGGSTGTRAHIYSYAYDASKCGSTGGVTVWMPDTSKKVRPGLSSFVDEPSLDVIERYLEPLRSFCVESIDDAMHASTVVLFRGTAGMRTMDEHTQGVFLSHIRAILSSWPFLFRHEWAELMDGKREGAMGWFVLNQLLGTFGSDLTVIRQKHTRADEQPTKEKAPNRAALVEVGGGSAQVVVEVDTNVSAATEQLDFCGSVYSLYSKSYDGLGRQLALEGLVHTLSKGRQQENDSHTVSCLQRGASMTLVQGSTYTAEGQPNFDTCRQDVDHFVLSSIDPLPFVLPPHTEIYAVENYYYFNKYVRKDDSNMFTIADFDQLAEQLCANLSVDEVAIRIHPEAEREKAETACFGLNFLSLLLTRVLRLPPEHKMHAVLDIANSSIAWPAGVVALTLPKIYRDVLHAAKIRDEL</sequence>
<feature type="binding site" evidence="4">
    <location>
        <begin position="219"/>
        <end position="223"/>
    </location>
    <ligand>
        <name>ATP</name>
        <dbReference type="ChEBI" id="CHEBI:30616"/>
    </ligand>
</feature>
<dbReference type="CDD" id="cd24003">
    <property type="entry name" value="ASKHA_NBD_GDA1_CD39_NTPase"/>
    <property type="match status" value="1"/>
</dbReference>
<gene>
    <name evidence="6" type="ORF">Vbra_2259</name>
</gene>
<protein>
    <submittedName>
        <fullName evidence="6">Uncharacterized protein</fullName>
    </submittedName>
</protein>
<evidence type="ECO:0000256" key="2">
    <source>
        <dbReference type="ARBA" id="ARBA00022801"/>
    </source>
</evidence>
<reference evidence="6 7" key="1">
    <citation type="submission" date="2014-11" db="EMBL/GenBank/DDBJ databases">
        <authorList>
            <person name="Zhu J."/>
            <person name="Qi W."/>
            <person name="Song R."/>
        </authorList>
    </citation>
    <scope>NUCLEOTIDE SEQUENCE [LARGE SCALE GENOMIC DNA]</scope>
</reference>
<evidence type="ECO:0000256" key="3">
    <source>
        <dbReference type="PIRSR" id="PIRSR600407-1"/>
    </source>
</evidence>
<name>A0A0G4GK68_VITBC</name>
<evidence type="ECO:0000313" key="6">
    <source>
        <dbReference type="EMBL" id="CEM30333.1"/>
    </source>
</evidence>
<evidence type="ECO:0000256" key="4">
    <source>
        <dbReference type="PIRSR" id="PIRSR600407-2"/>
    </source>
</evidence>
<dbReference type="EMBL" id="CDMY01000697">
    <property type="protein sequence ID" value="CEM30333.1"/>
    <property type="molecule type" value="Genomic_DNA"/>
</dbReference>
<dbReference type="PhylomeDB" id="A0A0G4GK68"/>
<keyword evidence="7" id="KW-1185">Reference proteome</keyword>
<feature type="signal peptide" evidence="5">
    <location>
        <begin position="1"/>
        <end position="24"/>
    </location>
</feature>
<keyword evidence="5" id="KW-0732">Signal</keyword>
<proteinExistence type="inferred from homology"/>
<dbReference type="Gene3D" id="3.30.420.40">
    <property type="match status" value="1"/>
</dbReference>
<keyword evidence="2" id="KW-0378">Hydrolase</keyword>
<accession>A0A0G4GK68</accession>
<evidence type="ECO:0000256" key="1">
    <source>
        <dbReference type="ARBA" id="ARBA00009283"/>
    </source>
</evidence>
<dbReference type="STRING" id="1169540.A0A0G4GK68"/>
<evidence type="ECO:0000313" key="7">
    <source>
        <dbReference type="Proteomes" id="UP000041254"/>
    </source>
</evidence>
<dbReference type="GO" id="GO:0016787">
    <property type="term" value="F:hydrolase activity"/>
    <property type="evidence" value="ECO:0007669"/>
    <property type="project" value="UniProtKB-KW"/>
</dbReference>
<dbReference type="Pfam" id="PF01150">
    <property type="entry name" value="GDA1_CD39"/>
    <property type="match status" value="1"/>
</dbReference>
<keyword evidence="4" id="KW-0067">ATP-binding</keyword>
<evidence type="ECO:0000256" key="5">
    <source>
        <dbReference type="SAM" id="SignalP"/>
    </source>
</evidence>
<dbReference type="AlphaFoldDB" id="A0A0G4GK68"/>
<dbReference type="InterPro" id="IPR000407">
    <property type="entry name" value="GDA1_CD39_NTPase"/>
</dbReference>
<dbReference type="PANTHER" id="PTHR11782">
    <property type="entry name" value="ADENOSINE/GUANOSINE DIPHOSPHATASE"/>
    <property type="match status" value="1"/>
</dbReference>
<keyword evidence="4" id="KW-0547">Nucleotide-binding</keyword>
<dbReference type="InParanoid" id="A0A0G4GK68"/>
<dbReference type="OrthoDB" id="6372431at2759"/>
<comment type="similarity">
    <text evidence="1">Belongs to the GDA1/CD39 NTPase family.</text>
</comment>
<dbReference type="GO" id="GO:0005524">
    <property type="term" value="F:ATP binding"/>
    <property type="evidence" value="ECO:0007669"/>
    <property type="project" value="UniProtKB-KW"/>
</dbReference>
<dbReference type="Gene3D" id="3.30.420.150">
    <property type="entry name" value="Exopolyphosphatase. Domain 2"/>
    <property type="match status" value="1"/>
</dbReference>
<dbReference type="Proteomes" id="UP000041254">
    <property type="component" value="Unassembled WGS sequence"/>
</dbReference>
<organism evidence="6 7">
    <name type="scientific">Vitrella brassicaformis (strain CCMP3155)</name>
    <dbReference type="NCBI Taxonomy" id="1169540"/>
    <lineage>
        <taxon>Eukaryota</taxon>
        <taxon>Sar</taxon>
        <taxon>Alveolata</taxon>
        <taxon>Colpodellida</taxon>
        <taxon>Vitrellaceae</taxon>
        <taxon>Vitrella</taxon>
    </lineage>
</organism>
<feature type="chain" id="PRO_5005190800" evidence="5">
    <location>
        <begin position="25"/>
        <end position="455"/>
    </location>
</feature>